<accession>A0A1N7IZE0</accession>
<reference evidence="6" key="1">
    <citation type="submission" date="2017-01" db="EMBL/GenBank/DDBJ databases">
        <authorList>
            <person name="Varghese N."/>
            <person name="Submissions S."/>
        </authorList>
    </citation>
    <scope>NUCLEOTIDE SEQUENCE [LARGE SCALE GENOMIC DNA]</scope>
    <source>
        <strain evidence="6">DSM 44531</strain>
    </source>
</reference>
<dbReference type="OrthoDB" id="9784388at2"/>
<dbReference type="RefSeq" id="WP_076598657.1">
    <property type="nucleotide sequence ID" value="NZ_CP046976.1"/>
</dbReference>
<evidence type="ECO:0000256" key="2">
    <source>
        <dbReference type="SAM" id="MobiDB-lite"/>
    </source>
</evidence>
<dbReference type="Gene3D" id="1.10.287.1490">
    <property type="match status" value="1"/>
</dbReference>
<gene>
    <name evidence="5" type="ORF">SAMN05444817_1039</name>
</gene>
<dbReference type="EMBL" id="FTOF01000003">
    <property type="protein sequence ID" value="SIS42492.1"/>
    <property type="molecule type" value="Genomic_DNA"/>
</dbReference>
<organism evidence="5 6">
    <name type="scientific">Corynebacterium appendicis CIP 107643</name>
    <dbReference type="NCBI Taxonomy" id="1161099"/>
    <lineage>
        <taxon>Bacteria</taxon>
        <taxon>Bacillati</taxon>
        <taxon>Actinomycetota</taxon>
        <taxon>Actinomycetes</taxon>
        <taxon>Mycobacteriales</taxon>
        <taxon>Corynebacteriaceae</taxon>
        <taxon>Corynebacterium</taxon>
    </lineage>
</organism>
<dbReference type="InterPro" id="IPR056003">
    <property type="entry name" value="CT398_CC_hairpin"/>
</dbReference>
<dbReference type="STRING" id="1161099.SAMN05444817_1039"/>
<feature type="domain" description="CT398-like coiled coil hairpin" evidence="4">
    <location>
        <begin position="22"/>
        <end position="177"/>
    </location>
</feature>
<evidence type="ECO:0000256" key="1">
    <source>
        <dbReference type="SAM" id="Coils"/>
    </source>
</evidence>
<keyword evidence="1" id="KW-0175">Coiled coil</keyword>
<protein>
    <submittedName>
        <fullName evidence="5">Uncharacterized protein</fullName>
    </submittedName>
</protein>
<sequence length="225" mass="24996">MELELDKQRTLLALAEAERSQAHDAAASPEQEELEKLEAQRPGLANAAAAAQLAVDDLEAEILRIQEDERKLKKRELDDKRQLTAETDPERRKDLEHDRYAAKSRIADLLYELKEAHGEVKALRNNRDVHGAKLDDLDRKIEAARRAAEAVPAKEEVDTDALRAELPSDVLGVYATVGAARFNGRTCNSCFLQLPPAERAEVMAVPENELPTCPNCGTLLVRVTD</sequence>
<feature type="region of interest" description="Disordered" evidence="2">
    <location>
        <begin position="1"/>
        <end position="38"/>
    </location>
</feature>
<dbReference type="Pfam" id="PF02591">
    <property type="entry name" value="Zn_ribbon_9"/>
    <property type="match status" value="1"/>
</dbReference>
<feature type="domain" description="C4-type zinc ribbon" evidence="3">
    <location>
        <begin position="186"/>
        <end position="220"/>
    </location>
</feature>
<dbReference type="InterPro" id="IPR003743">
    <property type="entry name" value="Zf-RING_7"/>
</dbReference>
<dbReference type="Pfam" id="PF24481">
    <property type="entry name" value="CT398_CC"/>
    <property type="match status" value="1"/>
</dbReference>
<evidence type="ECO:0000259" key="4">
    <source>
        <dbReference type="Pfam" id="PF24481"/>
    </source>
</evidence>
<dbReference type="AlphaFoldDB" id="A0A1N7IZE0"/>
<keyword evidence="6" id="KW-1185">Reference proteome</keyword>
<evidence type="ECO:0000313" key="6">
    <source>
        <dbReference type="Proteomes" id="UP000186292"/>
    </source>
</evidence>
<proteinExistence type="predicted"/>
<feature type="coiled-coil region" evidence="1">
    <location>
        <begin position="48"/>
        <end position="140"/>
    </location>
</feature>
<name>A0A1N7IZE0_9CORY</name>
<evidence type="ECO:0000313" key="5">
    <source>
        <dbReference type="EMBL" id="SIS42492.1"/>
    </source>
</evidence>
<evidence type="ECO:0000259" key="3">
    <source>
        <dbReference type="Pfam" id="PF02591"/>
    </source>
</evidence>
<dbReference type="Proteomes" id="UP000186292">
    <property type="component" value="Unassembled WGS sequence"/>
</dbReference>